<dbReference type="Pfam" id="PF04819">
    <property type="entry name" value="DUF716"/>
    <property type="match status" value="2"/>
</dbReference>
<proteinExistence type="inferred from homology"/>
<feature type="transmembrane region" description="Helical" evidence="6">
    <location>
        <begin position="97"/>
        <end position="115"/>
    </location>
</feature>
<evidence type="ECO:0000256" key="5">
    <source>
        <dbReference type="ARBA" id="ARBA00023136"/>
    </source>
</evidence>
<dbReference type="PANTHER" id="PTHR46285">
    <property type="entry name" value="PROTEINASE INHIBITOR I4, SERPIN (DUF716)-RELATED"/>
    <property type="match status" value="1"/>
</dbReference>
<feature type="transmembrane region" description="Helical" evidence="6">
    <location>
        <begin position="163"/>
        <end position="181"/>
    </location>
</feature>
<evidence type="ECO:0000313" key="8">
    <source>
        <dbReference type="Proteomes" id="UP000886595"/>
    </source>
</evidence>
<evidence type="ECO:0000256" key="3">
    <source>
        <dbReference type="ARBA" id="ARBA00022692"/>
    </source>
</evidence>
<dbReference type="EMBL" id="JAAMPC010000002">
    <property type="protein sequence ID" value="KAG2328109.1"/>
    <property type="molecule type" value="Genomic_DNA"/>
</dbReference>
<dbReference type="Proteomes" id="UP000886595">
    <property type="component" value="Unassembled WGS sequence"/>
</dbReference>
<dbReference type="OrthoDB" id="551896at2759"/>
<name>A0A8X7WCF4_BRACI</name>
<comment type="caution">
    <text evidence="7">The sequence shown here is derived from an EMBL/GenBank/DDBJ whole genome shotgun (WGS) entry which is preliminary data.</text>
</comment>
<evidence type="ECO:0000256" key="2">
    <source>
        <dbReference type="ARBA" id="ARBA00006948"/>
    </source>
</evidence>
<evidence type="ECO:0000256" key="4">
    <source>
        <dbReference type="ARBA" id="ARBA00022989"/>
    </source>
</evidence>
<gene>
    <name evidence="7" type="ORF">Bca52824_010837</name>
</gene>
<evidence type="ECO:0000256" key="1">
    <source>
        <dbReference type="ARBA" id="ARBA00004141"/>
    </source>
</evidence>
<sequence>MLSSSASIVMELFIGTKKHQPFDSDGTIPSNHLHNFEHSSISMSFLVYAVFALVLDRPRPKAVSKGLTMLPAASAFAQQLFLFHHHSADHMGIEGQYHKLLQLIVFVSLLTTIALPKMMGYMLWTPSLIPKGCFLHEEEGHQVVRCSSDLALHRAKSLVNIEFSWFFVGTTIFVMSLYLILDGVYGENIEYSSLTNRDQVEEDGEKQEDIESLKISNPGFVQMGKIFGERDVER</sequence>
<keyword evidence="8" id="KW-1185">Reference proteome</keyword>
<organism evidence="7 8">
    <name type="scientific">Brassica carinata</name>
    <name type="common">Ethiopian mustard</name>
    <name type="synonym">Abyssinian cabbage</name>
    <dbReference type="NCBI Taxonomy" id="52824"/>
    <lineage>
        <taxon>Eukaryota</taxon>
        <taxon>Viridiplantae</taxon>
        <taxon>Streptophyta</taxon>
        <taxon>Embryophyta</taxon>
        <taxon>Tracheophyta</taxon>
        <taxon>Spermatophyta</taxon>
        <taxon>Magnoliopsida</taxon>
        <taxon>eudicotyledons</taxon>
        <taxon>Gunneridae</taxon>
        <taxon>Pentapetalae</taxon>
        <taxon>rosids</taxon>
        <taxon>malvids</taxon>
        <taxon>Brassicales</taxon>
        <taxon>Brassicaceae</taxon>
        <taxon>Brassiceae</taxon>
        <taxon>Brassica</taxon>
    </lineage>
</organism>
<evidence type="ECO:0000313" key="7">
    <source>
        <dbReference type="EMBL" id="KAG2328109.1"/>
    </source>
</evidence>
<keyword evidence="3 6" id="KW-0812">Transmembrane</keyword>
<comment type="similarity">
    <text evidence="2">Belongs to the TMEM45 family.</text>
</comment>
<reference evidence="7 8" key="1">
    <citation type="submission" date="2020-02" db="EMBL/GenBank/DDBJ databases">
        <authorList>
            <person name="Ma Q."/>
            <person name="Huang Y."/>
            <person name="Song X."/>
            <person name="Pei D."/>
        </authorList>
    </citation>
    <scope>NUCLEOTIDE SEQUENCE [LARGE SCALE GENOMIC DNA]</scope>
    <source>
        <strain evidence="7">Sxm20200214</strain>
        <tissue evidence="7">Leaf</tissue>
    </source>
</reference>
<keyword evidence="4 6" id="KW-1133">Transmembrane helix</keyword>
<dbReference type="AlphaFoldDB" id="A0A8X7WCF4"/>
<feature type="transmembrane region" description="Helical" evidence="6">
    <location>
        <begin position="38"/>
        <end position="55"/>
    </location>
</feature>
<dbReference type="InterPro" id="IPR006904">
    <property type="entry name" value="DUF716"/>
</dbReference>
<comment type="subcellular location">
    <subcellularLocation>
        <location evidence="1">Membrane</location>
        <topology evidence="1">Multi-pass membrane protein</topology>
    </subcellularLocation>
</comment>
<dbReference type="PANTHER" id="PTHR46285:SF3">
    <property type="entry name" value="PROTEINASE INHIBITOR I4, SERPIN (DUF716)"/>
    <property type="match status" value="1"/>
</dbReference>
<protein>
    <submittedName>
        <fullName evidence="7">Uncharacterized protein</fullName>
    </submittedName>
</protein>
<keyword evidence="5 6" id="KW-0472">Membrane</keyword>
<evidence type="ECO:0000256" key="6">
    <source>
        <dbReference type="SAM" id="Phobius"/>
    </source>
</evidence>
<accession>A0A8X7WCF4</accession>
<dbReference type="GO" id="GO:0016020">
    <property type="term" value="C:membrane"/>
    <property type="evidence" value="ECO:0007669"/>
    <property type="project" value="UniProtKB-SubCell"/>
</dbReference>